<sequence length="158" mass="18924">MPFVKFINEVVNDMLSKIYVTNRKTGLDFKEDYKNIESLGKKALKVLHKLVRGGYDSKQYYNIYSDLLNELWNINQHLVIYKNEIPWYMYEQLKSPRLKIYQENIHDYMDDIKQAMRELKADYASVSHISNKNLETNIESIIDEYKRLYKIVEKIALS</sequence>
<reference evidence="2 3" key="1">
    <citation type="submission" date="2020-08" db="EMBL/GenBank/DDBJ databases">
        <authorList>
            <person name="Sorensen M.C.H."/>
        </authorList>
    </citation>
    <scope>NUCLEOTIDE SEQUENCE [LARGE SCALE GENOMIC DNA]</scope>
</reference>
<organism evidence="2 3">
    <name type="scientific">Campylobacter phage F356</name>
    <dbReference type="NCBI Taxonomy" id="2794365"/>
    <lineage>
        <taxon>Viruses</taxon>
        <taxon>Duplodnaviria</taxon>
        <taxon>Heunggongvirae</taxon>
        <taxon>Uroviricota</taxon>
        <taxon>Caudoviricetes</taxon>
        <taxon>Connertonviridae</taxon>
        <taxon>Fletchervirus</taxon>
        <taxon>Fletchervirus CPX</taxon>
    </lineage>
</organism>
<accession>A0A7T3KEK2</accession>
<evidence type="ECO:0000256" key="1">
    <source>
        <dbReference type="SAM" id="Coils"/>
    </source>
</evidence>
<protein>
    <recommendedName>
        <fullName evidence="4">Exonuclease</fullName>
    </recommendedName>
</protein>
<feature type="coiled-coil region" evidence="1">
    <location>
        <begin position="98"/>
        <end position="151"/>
    </location>
</feature>
<dbReference type="Proteomes" id="UP000596154">
    <property type="component" value="Segment"/>
</dbReference>
<gene>
    <name evidence="2" type="ORF">F356_138</name>
</gene>
<evidence type="ECO:0000313" key="3">
    <source>
        <dbReference type="Proteomes" id="UP000596154"/>
    </source>
</evidence>
<evidence type="ECO:0008006" key="4">
    <source>
        <dbReference type="Google" id="ProtNLM"/>
    </source>
</evidence>
<dbReference type="EMBL" id="MT863719">
    <property type="protein sequence ID" value="QPX63776.1"/>
    <property type="molecule type" value="Genomic_DNA"/>
</dbReference>
<evidence type="ECO:0000313" key="2">
    <source>
        <dbReference type="EMBL" id="QPX63776.1"/>
    </source>
</evidence>
<keyword evidence="1" id="KW-0175">Coiled coil</keyword>
<proteinExistence type="predicted"/>
<name>A0A7T3KEK2_9CAUD</name>